<evidence type="ECO:0000259" key="2">
    <source>
        <dbReference type="Pfam" id="PF04349"/>
    </source>
</evidence>
<dbReference type="InterPro" id="IPR011013">
    <property type="entry name" value="Gal_mutarotase_sf_dom"/>
</dbReference>
<feature type="domain" description="Glucan biosynthesis periplasmic MdoG C-terminal" evidence="2">
    <location>
        <begin position="2"/>
        <end position="60"/>
    </location>
</feature>
<proteinExistence type="predicted"/>
<dbReference type="PANTHER" id="PTHR30504">
    <property type="entry name" value="GLUCANS BIOSYNTHESIS PROTEIN"/>
    <property type="match status" value="1"/>
</dbReference>
<organism evidence="3">
    <name type="scientific">mine drainage metagenome</name>
    <dbReference type="NCBI Taxonomy" id="410659"/>
    <lineage>
        <taxon>unclassified sequences</taxon>
        <taxon>metagenomes</taxon>
        <taxon>ecological metagenomes</taxon>
    </lineage>
</organism>
<name>T1CF66_9ZZZZ</name>
<dbReference type="InterPro" id="IPR007444">
    <property type="entry name" value="Glucan_biosyn_MdoG_C"/>
</dbReference>
<dbReference type="SUPFAM" id="SSF74650">
    <property type="entry name" value="Galactose mutarotase-like"/>
    <property type="match status" value="1"/>
</dbReference>
<dbReference type="InterPro" id="IPR014718">
    <property type="entry name" value="GH-type_carb-bd"/>
</dbReference>
<dbReference type="GO" id="GO:0030246">
    <property type="term" value="F:carbohydrate binding"/>
    <property type="evidence" value="ECO:0007669"/>
    <property type="project" value="InterPro"/>
</dbReference>
<reference evidence="3" key="1">
    <citation type="submission" date="2013-08" db="EMBL/GenBank/DDBJ databases">
        <authorList>
            <person name="Mendez C."/>
            <person name="Richter M."/>
            <person name="Ferrer M."/>
            <person name="Sanchez J."/>
        </authorList>
    </citation>
    <scope>NUCLEOTIDE SEQUENCE</scope>
</reference>
<reference evidence="3" key="2">
    <citation type="journal article" date="2014" name="ISME J.">
        <title>Microbial stratification in low pH oxic and suboxic macroscopic growths along an acid mine drainage.</title>
        <authorList>
            <person name="Mendez-Garcia C."/>
            <person name="Mesa V."/>
            <person name="Sprenger R.R."/>
            <person name="Richter M."/>
            <person name="Diez M.S."/>
            <person name="Solano J."/>
            <person name="Bargiela R."/>
            <person name="Golyshina O.V."/>
            <person name="Manteca A."/>
            <person name="Ramos J.L."/>
            <person name="Gallego J.R."/>
            <person name="Llorente I."/>
            <person name="Martins Dos Santos V.A."/>
            <person name="Jensen O.N."/>
            <person name="Pelaez A.I."/>
            <person name="Sanchez J."/>
            <person name="Ferrer M."/>
        </authorList>
    </citation>
    <scope>NUCLEOTIDE SEQUENCE</scope>
</reference>
<accession>T1CF66</accession>
<evidence type="ECO:0000256" key="1">
    <source>
        <dbReference type="ARBA" id="ARBA00004418"/>
    </source>
</evidence>
<dbReference type="GO" id="GO:0003824">
    <property type="term" value="F:catalytic activity"/>
    <property type="evidence" value="ECO:0007669"/>
    <property type="project" value="InterPro"/>
</dbReference>
<dbReference type="AlphaFoldDB" id="T1CF66"/>
<dbReference type="InterPro" id="IPR014438">
    <property type="entry name" value="Glucan_biosyn_MdoG/MdoD"/>
</dbReference>
<feature type="non-terminal residue" evidence="3">
    <location>
        <position position="73"/>
    </location>
</feature>
<gene>
    <name evidence="3" type="ORF">B1A_00056</name>
</gene>
<dbReference type="PANTHER" id="PTHR30504:SF2">
    <property type="entry name" value="GLUCANS BIOSYNTHESIS PROTEIN G"/>
    <property type="match status" value="1"/>
</dbReference>
<dbReference type="GO" id="GO:0030288">
    <property type="term" value="C:outer membrane-bounded periplasmic space"/>
    <property type="evidence" value="ECO:0007669"/>
    <property type="project" value="TreeGrafter"/>
</dbReference>
<dbReference type="GO" id="GO:0051274">
    <property type="term" value="P:beta-glucan biosynthetic process"/>
    <property type="evidence" value="ECO:0007669"/>
    <property type="project" value="TreeGrafter"/>
</dbReference>
<protein>
    <submittedName>
        <fullName evidence="3">Protein containing Glucan biosynthesis, periplasmic, MdoG</fullName>
    </submittedName>
</protein>
<dbReference type="Pfam" id="PF04349">
    <property type="entry name" value="MdoG"/>
    <property type="match status" value="1"/>
</dbReference>
<comment type="caution">
    <text evidence="3">The sequence shown here is derived from an EMBL/GenBank/DDBJ whole genome shotgun (WGS) entry which is preliminary data.</text>
</comment>
<dbReference type="EMBL" id="AUZX01000038">
    <property type="protein sequence ID" value="EQD81222.1"/>
    <property type="molecule type" value="Genomic_DNA"/>
</dbReference>
<evidence type="ECO:0000313" key="3">
    <source>
        <dbReference type="EMBL" id="EQD81222.1"/>
    </source>
</evidence>
<comment type="subcellular location">
    <subcellularLocation>
        <location evidence="1">Periplasm</location>
    </subcellularLocation>
</comment>
<dbReference type="Gene3D" id="2.70.98.10">
    <property type="match status" value="1"/>
</dbReference>
<sequence>MELVEIPTASETVDNIVAYWVPHQPVTPGREYRYDYRVLFGRASIARQPAGYVIHTFGGGRRNPGMPCDGRGG</sequence>